<feature type="domain" description="EAL" evidence="1">
    <location>
        <begin position="32"/>
        <end position="280"/>
    </location>
</feature>
<dbReference type="InterPro" id="IPR050706">
    <property type="entry name" value="Cyclic-di-GMP_PDE-like"/>
</dbReference>
<gene>
    <name evidence="2" type="ORF">F9K94_22785</name>
</gene>
<protein>
    <submittedName>
        <fullName evidence="2">EAL domain-containing protein</fullName>
    </submittedName>
</protein>
<evidence type="ECO:0000259" key="1">
    <source>
        <dbReference type="PROSITE" id="PS50883"/>
    </source>
</evidence>
<dbReference type="Pfam" id="PF00563">
    <property type="entry name" value="EAL"/>
    <property type="match status" value="1"/>
</dbReference>
<name>A0A7V7VQK5_9HYPH</name>
<dbReference type="SUPFAM" id="SSF141868">
    <property type="entry name" value="EAL domain-like"/>
    <property type="match status" value="1"/>
</dbReference>
<dbReference type="PROSITE" id="PS50883">
    <property type="entry name" value="EAL"/>
    <property type="match status" value="1"/>
</dbReference>
<dbReference type="AlphaFoldDB" id="A0A7V7VQK5"/>
<evidence type="ECO:0000313" key="3">
    <source>
        <dbReference type="Proteomes" id="UP000460650"/>
    </source>
</evidence>
<dbReference type="InterPro" id="IPR035919">
    <property type="entry name" value="EAL_sf"/>
</dbReference>
<evidence type="ECO:0000313" key="2">
    <source>
        <dbReference type="EMBL" id="KAB2654889.1"/>
    </source>
</evidence>
<dbReference type="EMBL" id="WBVY01000009">
    <property type="protein sequence ID" value="KAB2654889.1"/>
    <property type="molecule type" value="Genomic_DNA"/>
</dbReference>
<dbReference type="InterPro" id="IPR001633">
    <property type="entry name" value="EAL_dom"/>
</dbReference>
<sequence length="301" mass="32926">MWCRLSTSCRSVSRRTLVNRRWQQVSRQQKGAGNTMRHMGAPTHIEIEFTMAFQPIVDTGAGGSVFAYEALVRGPSGQGADKIFAGISPTSLTAFDEACRSRAIDLASSLGMSSRLSLNVSATAICDRRHGLHATLRRARKLGWPIDNLIFEMTEHDPVADVDRLGRWIAAARSRDVKIAIDDFGAGYAGLSSLLALRPEIIKLDLALVRNIDTDRSRQALVKGVVDACRSFDCTVIAEGVETDQEFSMLSQLGVTLMQGFLFARPGLASLPAITWPMNITTNEMERSPAAGMPDHEGIYQ</sequence>
<dbReference type="GO" id="GO:0071111">
    <property type="term" value="F:cyclic-guanylate-specific phosphodiesterase activity"/>
    <property type="evidence" value="ECO:0007669"/>
    <property type="project" value="InterPro"/>
</dbReference>
<proteinExistence type="predicted"/>
<accession>A0A7V7VQK5</accession>
<dbReference type="Gene3D" id="3.20.20.450">
    <property type="entry name" value="EAL domain"/>
    <property type="match status" value="1"/>
</dbReference>
<dbReference type="CDD" id="cd01948">
    <property type="entry name" value="EAL"/>
    <property type="match status" value="1"/>
</dbReference>
<dbReference type="Proteomes" id="UP000460650">
    <property type="component" value="Unassembled WGS sequence"/>
</dbReference>
<organism evidence="2 3">
    <name type="scientific">Brucella tritici</name>
    <dbReference type="NCBI Taxonomy" id="94626"/>
    <lineage>
        <taxon>Bacteria</taxon>
        <taxon>Pseudomonadati</taxon>
        <taxon>Pseudomonadota</taxon>
        <taxon>Alphaproteobacteria</taxon>
        <taxon>Hyphomicrobiales</taxon>
        <taxon>Brucellaceae</taxon>
        <taxon>Brucella/Ochrobactrum group</taxon>
        <taxon>Brucella</taxon>
    </lineage>
</organism>
<dbReference type="PANTHER" id="PTHR33121:SF15">
    <property type="entry name" value="BLUE LIGHT- AND TEMPERATURE-REGULATED ANTIREPRESSOR BLUF"/>
    <property type="match status" value="1"/>
</dbReference>
<dbReference type="PANTHER" id="PTHR33121">
    <property type="entry name" value="CYCLIC DI-GMP PHOSPHODIESTERASE PDEF"/>
    <property type="match status" value="1"/>
</dbReference>
<dbReference type="SMART" id="SM00052">
    <property type="entry name" value="EAL"/>
    <property type="match status" value="1"/>
</dbReference>
<reference evidence="2 3" key="1">
    <citation type="submission" date="2019-09" db="EMBL/GenBank/DDBJ databases">
        <title>Taxonomic organization of the family Brucellaceae based on a phylogenomic approach.</title>
        <authorList>
            <person name="Leclercq S."/>
            <person name="Cloeckaert A."/>
            <person name="Zygmunt M.S."/>
        </authorList>
    </citation>
    <scope>NUCLEOTIDE SEQUENCE [LARGE SCALE GENOMIC DNA]</scope>
    <source>
        <strain evidence="2 3">TA93</strain>
    </source>
</reference>
<comment type="caution">
    <text evidence="2">The sequence shown here is derived from an EMBL/GenBank/DDBJ whole genome shotgun (WGS) entry which is preliminary data.</text>
</comment>